<dbReference type="Proteomes" id="UP000544107">
    <property type="component" value="Unassembled WGS sequence"/>
</dbReference>
<proteinExistence type="predicted"/>
<evidence type="ECO:0000313" key="3">
    <source>
        <dbReference type="Proteomes" id="UP000185598"/>
    </source>
</evidence>
<dbReference type="PANTHER" id="PTHR36922:SF1">
    <property type="entry name" value="DUF1993 DOMAIN-CONTAINING PROTEIN"/>
    <property type="match status" value="1"/>
</dbReference>
<keyword evidence="3" id="KW-1185">Reference proteome</keyword>
<dbReference type="InterPro" id="IPR018531">
    <property type="entry name" value="DUF1993"/>
</dbReference>
<reference evidence="2 3" key="1">
    <citation type="submission" date="2016-09" db="EMBL/GenBank/DDBJ databases">
        <title>Rhizobium oryziradicis sp. nov., isolated from the root of rice.</title>
        <authorList>
            <person name="Zhao J."/>
            <person name="Zhang X."/>
        </authorList>
    </citation>
    <scope>NUCLEOTIDE SEQUENCE [LARGE SCALE GENOMIC DNA]</scope>
    <source>
        <strain evidence="2 3">14971</strain>
    </source>
</reference>
<evidence type="ECO:0000313" key="4">
    <source>
        <dbReference type="Proteomes" id="UP000544107"/>
    </source>
</evidence>
<dbReference type="PANTHER" id="PTHR36922">
    <property type="entry name" value="BLL2446 PROTEIN"/>
    <property type="match status" value="1"/>
</dbReference>
<dbReference type="STRING" id="887144.BJF91_19965"/>
<dbReference type="EMBL" id="MKIN01000022">
    <property type="protein sequence ID" value="OLP49329.1"/>
    <property type="molecule type" value="Genomic_DNA"/>
</dbReference>
<protein>
    <recommendedName>
        <fullName evidence="5">DUF1993 domain-containing protein</fullName>
    </recommendedName>
</protein>
<dbReference type="RefSeq" id="WP_075615118.1">
    <property type="nucleotide sequence ID" value="NZ_JACIED010000001.1"/>
</dbReference>
<dbReference type="AlphaFoldDB" id="A0A1Q9A428"/>
<evidence type="ECO:0008006" key="5">
    <source>
        <dbReference type="Google" id="ProtNLM"/>
    </source>
</evidence>
<evidence type="ECO:0000313" key="2">
    <source>
        <dbReference type="EMBL" id="OLP49329.1"/>
    </source>
</evidence>
<evidence type="ECO:0000313" key="1">
    <source>
        <dbReference type="EMBL" id="MBB4006380.1"/>
    </source>
</evidence>
<dbReference type="InterPro" id="IPR034660">
    <property type="entry name" value="DinB/YfiT-like"/>
</dbReference>
<organism evidence="2 3">
    <name type="scientific">Allorhizobium taibaishanense</name>
    <dbReference type="NCBI Taxonomy" id="887144"/>
    <lineage>
        <taxon>Bacteria</taxon>
        <taxon>Pseudomonadati</taxon>
        <taxon>Pseudomonadota</taxon>
        <taxon>Alphaproteobacteria</taxon>
        <taxon>Hyphomicrobiales</taxon>
        <taxon>Rhizobiaceae</taxon>
        <taxon>Rhizobium/Agrobacterium group</taxon>
        <taxon>Allorhizobium</taxon>
    </lineage>
</organism>
<name>A0A1Q9A428_9HYPH</name>
<sequence>MSLTALLVPSFKHMLQTLTVVLDKAEKQAPDRMQELLMSRLAPDMHPLWTQICFVAYQAQDTVFRLKGEDKPESLQVVARQGREADANTVSLAKARAFIKDASTFLDTLGPDELDDAATRMIALALPNGAAFDLNGEQFARDWALPQSYFHATTAYAILRNHGIGIGKADFVSHMAAYARPAPQSKG</sequence>
<dbReference type="OrthoDB" id="338237at2"/>
<gene>
    <name evidence="2" type="ORF">BJF91_19965</name>
    <name evidence="1" type="ORF">GGQ71_000616</name>
</gene>
<dbReference type="Gene3D" id="1.20.120.450">
    <property type="entry name" value="dinb family like domain"/>
    <property type="match status" value="1"/>
</dbReference>
<dbReference type="EMBL" id="JACIED010000001">
    <property type="protein sequence ID" value="MBB4006380.1"/>
    <property type="molecule type" value="Genomic_DNA"/>
</dbReference>
<accession>A0A1Q9A428</accession>
<dbReference type="Proteomes" id="UP000185598">
    <property type="component" value="Unassembled WGS sequence"/>
</dbReference>
<dbReference type="SUPFAM" id="SSF109854">
    <property type="entry name" value="DinB/YfiT-like putative metalloenzymes"/>
    <property type="match status" value="1"/>
</dbReference>
<dbReference type="Pfam" id="PF09351">
    <property type="entry name" value="DUF1993"/>
    <property type="match status" value="1"/>
</dbReference>
<comment type="caution">
    <text evidence="2">The sequence shown here is derived from an EMBL/GenBank/DDBJ whole genome shotgun (WGS) entry which is preliminary data.</text>
</comment>
<reference evidence="1 4" key="2">
    <citation type="submission" date="2020-08" db="EMBL/GenBank/DDBJ databases">
        <title>Genomic Encyclopedia of Type Strains, Phase IV (KMG-IV): sequencing the most valuable type-strain genomes for metagenomic binning, comparative biology and taxonomic classification.</title>
        <authorList>
            <person name="Goeker M."/>
        </authorList>
    </citation>
    <scope>NUCLEOTIDE SEQUENCE [LARGE SCALE GENOMIC DNA]</scope>
    <source>
        <strain evidence="1 4">DSM 100021</strain>
    </source>
</reference>